<evidence type="ECO:0008006" key="4">
    <source>
        <dbReference type="Google" id="ProtNLM"/>
    </source>
</evidence>
<keyword evidence="3" id="KW-1185">Reference proteome</keyword>
<dbReference type="EMBL" id="JBANRG010000064">
    <property type="protein sequence ID" value="KAK7441190.1"/>
    <property type="molecule type" value="Genomic_DNA"/>
</dbReference>
<dbReference type="Proteomes" id="UP001498398">
    <property type="component" value="Unassembled WGS sequence"/>
</dbReference>
<gene>
    <name evidence="2" type="ORF">VKT23_016671</name>
</gene>
<evidence type="ECO:0000256" key="1">
    <source>
        <dbReference type="SAM" id="MobiDB-lite"/>
    </source>
</evidence>
<protein>
    <recommendedName>
        <fullName evidence="4">Polyprotein</fullName>
    </recommendedName>
</protein>
<name>A0ABR1IX50_9AGAR</name>
<evidence type="ECO:0000313" key="3">
    <source>
        <dbReference type="Proteomes" id="UP001498398"/>
    </source>
</evidence>
<accession>A0ABR1IX50</accession>
<evidence type="ECO:0000313" key="2">
    <source>
        <dbReference type="EMBL" id="KAK7441190.1"/>
    </source>
</evidence>
<feature type="region of interest" description="Disordered" evidence="1">
    <location>
        <begin position="1"/>
        <end position="40"/>
    </location>
</feature>
<proteinExistence type="predicted"/>
<reference evidence="2 3" key="1">
    <citation type="submission" date="2024-01" db="EMBL/GenBank/DDBJ databases">
        <title>A draft genome for the cacao thread blight pathogen Marasmiellus scandens.</title>
        <authorList>
            <person name="Baruah I.K."/>
            <person name="Leung J."/>
            <person name="Bukari Y."/>
            <person name="Amoako-Attah I."/>
            <person name="Meinhardt L.W."/>
            <person name="Bailey B.A."/>
            <person name="Cohen S.P."/>
        </authorList>
    </citation>
    <scope>NUCLEOTIDE SEQUENCE [LARGE SCALE GENOMIC DNA]</scope>
    <source>
        <strain evidence="2 3">GH-19</strain>
    </source>
</reference>
<comment type="caution">
    <text evidence="2">The sequence shown here is derived from an EMBL/GenBank/DDBJ whole genome shotgun (WGS) entry which is preliminary data.</text>
</comment>
<sequence>MVNPFVDDQAYESDDDVYDDADTGNGTGAGWNDKDDPKVHDEDCLVDSGTCAPQPRVEAVTNRLLARYVHDHSSRQATVGTDTVHGEELDGITLRRVLCAEEKQIFWRIKCKPGSKMELVFEIMRYGQTLTGSAKSPKSSSLPVAVPIQPLSSAARALRIIREYALTQDGEPKTVADELERILGVEWSIEWT</sequence>
<organism evidence="2 3">
    <name type="scientific">Marasmiellus scandens</name>
    <dbReference type="NCBI Taxonomy" id="2682957"/>
    <lineage>
        <taxon>Eukaryota</taxon>
        <taxon>Fungi</taxon>
        <taxon>Dikarya</taxon>
        <taxon>Basidiomycota</taxon>
        <taxon>Agaricomycotina</taxon>
        <taxon>Agaricomycetes</taxon>
        <taxon>Agaricomycetidae</taxon>
        <taxon>Agaricales</taxon>
        <taxon>Marasmiineae</taxon>
        <taxon>Omphalotaceae</taxon>
        <taxon>Marasmiellus</taxon>
    </lineage>
</organism>
<feature type="compositionally biased region" description="Acidic residues" evidence="1">
    <location>
        <begin position="9"/>
        <end position="22"/>
    </location>
</feature>